<dbReference type="GO" id="GO:0042283">
    <property type="term" value="F:dolichyl pyrophosphate Glc1Man9GlcNAc2 alpha-1,3-glucosyltransferase activity"/>
    <property type="evidence" value="ECO:0007669"/>
    <property type="project" value="TreeGrafter"/>
</dbReference>
<evidence type="ECO:0000313" key="13">
    <source>
        <dbReference type="Proteomes" id="UP001146793"/>
    </source>
</evidence>
<comment type="caution">
    <text evidence="10">Lacks conserved residue(s) required for the propagation of feature annotation.</text>
</comment>
<evidence type="ECO:0000256" key="9">
    <source>
        <dbReference type="ARBA" id="ARBA00023136"/>
    </source>
</evidence>
<feature type="signal peptide" evidence="11">
    <location>
        <begin position="1"/>
        <end position="21"/>
    </location>
</feature>
<keyword evidence="4 10" id="KW-0328">Glycosyltransferase</keyword>
<feature type="transmembrane region" description="Helical" evidence="10">
    <location>
        <begin position="409"/>
        <end position="430"/>
    </location>
</feature>
<organism evidence="12 13">
    <name type="scientific">Anaeramoeba flamelloides</name>
    <dbReference type="NCBI Taxonomy" id="1746091"/>
    <lineage>
        <taxon>Eukaryota</taxon>
        <taxon>Metamonada</taxon>
        <taxon>Anaeramoebidae</taxon>
        <taxon>Anaeramoeba</taxon>
    </lineage>
</organism>
<feature type="transmembrane region" description="Helical" evidence="10">
    <location>
        <begin position="497"/>
        <end position="522"/>
    </location>
</feature>
<evidence type="ECO:0000313" key="12">
    <source>
        <dbReference type="EMBL" id="KAJ3450330.1"/>
    </source>
</evidence>
<accession>A0AAV8ABX0</accession>
<evidence type="ECO:0000256" key="2">
    <source>
        <dbReference type="ARBA" id="ARBA00004922"/>
    </source>
</evidence>
<comment type="caution">
    <text evidence="12">The sequence shown here is derived from an EMBL/GenBank/DDBJ whole genome shotgun (WGS) entry which is preliminary data.</text>
</comment>
<feature type="transmembrane region" description="Helical" evidence="10">
    <location>
        <begin position="465"/>
        <end position="485"/>
    </location>
</feature>
<feature type="transmembrane region" description="Helical" evidence="10">
    <location>
        <begin position="170"/>
        <end position="196"/>
    </location>
</feature>
<keyword evidence="6 10" id="KW-0812">Transmembrane</keyword>
<dbReference type="Pfam" id="PF03155">
    <property type="entry name" value="Alg6_Alg8"/>
    <property type="match status" value="1"/>
</dbReference>
<sequence>MLRVLLFSIFFKLLLFTTYHSTDFEVHRHWLATTHNLPLSEWYTDTSSEWTLDYPPFFAWFEKILTYFARFFDKEMLVLGNHDYVSTGTIIFQRLSVLLMDIPLYLSIIHLKRYLNGKYGQIFTRGDMALILLNPGLILVDNMHFQYNSLMFSILIFSISFAIRKKYLISLFLFCVVLNLKHIYLYYGICFAFYILKNYVFDNAIHFLQDRNKDERGQAEEEISLILESRVPQVFQWNLIFIRIFKLIMITLSVFFISFYPFLRNGFQTQLKAIFSRLFPFGRGLTHSYWAPNYWAIHNFLDKVLQILLGRTGNTGFKTRGVVGDLDMHIVLPTITPLTTAVITLLTLIPLIKVLMDTKSPNFLQTKITFIESISYAALSSFMFGWHVHEKAILMASIPLCLLASHSTFHAKISFFLNIIGAFSLFPLLFTFTENVIKVCMLLTFALFSYRHMKSLHLNFSSYILWYEKLYLILLIPFYIVIILFRNSPIYEKLPFFPLLFISVYSAAGVGYVWLSLFFKIVSHFINFDSSKKDK</sequence>
<reference evidence="12" key="1">
    <citation type="submission" date="2022-08" db="EMBL/GenBank/DDBJ databases">
        <title>Novel sulphate-reducing endosymbionts in the free-living metamonad Anaeramoeba.</title>
        <authorList>
            <person name="Jerlstrom-Hultqvist J."/>
            <person name="Cepicka I."/>
            <person name="Gallot-Lavallee L."/>
            <person name="Salas-Leiva D."/>
            <person name="Curtis B.A."/>
            <person name="Zahonova K."/>
            <person name="Pipaliya S."/>
            <person name="Dacks J."/>
            <person name="Roger A.J."/>
        </authorList>
    </citation>
    <scope>NUCLEOTIDE SEQUENCE</scope>
    <source>
        <strain evidence="12">Busselton2</strain>
    </source>
</reference>
<feature type="chain" id="PRO_5043417642" description="Alpha-1,3-glucosyltransferase" evidence="11">
    <location>
        <begin position="22"/>
        <end position="535"/>
    </location>
</feature>
<keyword evidence="9 10" id="KW-0472">Membrane</keyword>
<dbReference type="InterPro" id="IPR004856">
    <property type="entry name" value="Glyco_trans_ALG6/ALG8"/>
</dbReference>
<feature type="transmembrane region" description="Helical" evidence="10">
    <location>
        <begin position="145"/>
        <end position="163"/>
    </location>
</feature>
<keyword evidence="8 10" id="KW-1133">Transmembrane helix</keyword>
<evidence type="ECO:0000256" key="8">
    <source>
        <dbReference type="ARBA" id="ARBA00022989"/>
    </source>
</evidence>
<comment type="pathway">
    <text evidence="2 10">Protein modification; protein glycosylation.</text>
</comment>
<name>A0AAV8ABX0_9EUKA</name>
<evidence type="ECO:0000256" key="6">
    <source>
        <dbReference type="ARBA" id="ARBA00022692"/>
    </source>
</evidence>
<comment type="similarity">
    <text evidence="3 10">Belongs to the ALG6/ALG8 glucosyltransferase family.</text>
</comment>
<evidence type="ECO:0000256" key="10">
    <source>
        <dbReference type="RuleBase" id="RU363110"/>
    </source>
</evidence>
<feature type="transmembrane region" description="Helical" evidence="10">
    <location>
        <begin position="240"/>
        <end position="263"/>
    </location>
</feature>
<evidence type="ECO:0000256" key="7">
    <source>
        <dbReference type="ARBA" id="ARBA00022824"/>
    </source>
</evidence>
<evidence type="ECO:0000256" key="5">
    <source>
        <dbReference type="ARBA" id="ARBA00022679"/>
    </source>
</evidence>
<evidence type="ECO:0000256" key="4">
    <source>
        <dbReference type="ARBA" id="ARBA00022676"/>
    </source>
</evidence>
<comment type="subcellular location">
    <subcellularLocation>
        <location evidence="1 10">Endoplasmic reticulum membrane</location>
        <topology evidence="1 10">Multi-pass membrane protein</topology>
    </subcellularLocation>
</comment>
<dbReference type="PANTHER" id="PTHR12413">
    <property type="entry name" value="DOLICHYL GLYCOSYLTRANSFERASE"/>
    <property type="match status" value="1"/>
</dbReference>
<dbReference type="GO" id="GO:0006487">
    <property type="term" value="P:protein N-linked glycosylation"/>
    <property type="evidence" value="ECO:0007669"/>
    <property type="project" value="TreeGrafter"/>
</dbReference>
<dbReference type="EC" id="2.4.1.-" evidence="10"/>
<dbReference type="EMBL" id="JANTQA010000012">
    <property type="protein sequence ID" value="KAJ3450330.1"/>
    <property type="molecule type" value="Genomic_DNA"/>
</dbReference>
<protein>
    <recommendedName>
        <fullName evidence="10">Alpha-1,3-glucosyltransferase</fullName>
        <ecNumber evidence="10">2.4.1.-</ecNumber>
    </recommendedName>
</protein>
<evidence type="ECO:0000256" key="1">
    <source>
        <dbReference type="ARBA" id="ARBA00004477"/>
    </source>
</evidence>
<dbReference type="GO" id="GO:0005789">
    <property type="term" value="C:endoplasmic reticulum membrane"/>
    <property type="evidence" value="ECO:0007669"/>
    <property type="project" value="UniProtKB-SubCell"/>
</dbReference>
<evidence type="ECO:0000256" key="3">
    <source>
        <dbReference type="ARBA" id="ARBA00008715"/>
    </source>
</evidence>
<evidence type="ECO:0000256" key="11">
    <source>
        <dbReference type="SAM" id="SignalP"/>
    </source>
</evidence>
<keyword evidence="11" id="KW-0732">Signal</keyword>
<keyword evidence="5 10" id="KW-0808">Transferase</keyword>
<keyword evidence="7 10" id="KW-0256">Endoplasmic reticulum</keyword>
<dbReference type="Proteomes" id="UP001146793">
    <property type="component" value="Unassembled WGS sequence"/>
</dbReference>
<dbReference type="PANTHER" id="PTHR12413:SF2">
    <property type="entry name" value="DOLICHYL PYROPHOSPHATE GLC1MAN9GLCNAC2 ALPHA-1,3-GLUCOSYLTRANSFERASE-RELATED"/>
    <property type="match status" value="1"/>
</dbReference>
<proteinExistence type="inferred from homology"/>
<feature type="transmembrane region" description="Helical" evidence="10">
    <location>
        <begin position="330"/>
        <end position="356"/>
    </location>
</feature>
<gene>
    <name evidence="12" type="ORF">M0812_06502</name>
</gene>
<dbReference type="AlphaFoldDB" id="A0AAV8ABX0"/>